<feature type="compositionally biased region" description="Low complexity" evidence="1">
    <location>
        <begin position="113"/>
        <end position="122"/>
    </location>
</feature>
<evidence type="ECO:0000313" key="4">
    <source>
        <dbReference type="Proteomes" id="UP000030907"/>
    </source>
</evidence>
<proteinExistence type="predicted"/>
<evidence type="ECO:0000313" key="3">
    <source>
        <dbReference type="EMBL" id="AJA09624.1"/>
    </source>
</evidence>
<dbReference type="InterPro" id="IPR024463">
    <property type="entry name" value="Transposase_TnpC_homeodom"/>
</dbReference>
<reference evidence="3 4" key="1">
    <citation type="journal article" date="2015" name="Int. J. Syst. Evol. Microbiol.">
        <title>Description of Sphingopyxis fribergensis sp. nov. - a soil bacterium with the ability to degrade styrene and phenylacetic acid.</title>
        <authorList>
            <person name="Oelschlagel M."/>
            <person name="Ruckert C."/>
            <person name="Kalinowski J."/>
            <person name="Schmidt G."/>
            <person name="Schlomann M."/>
            <person name="Tischler D."/>
        </authorList>
    </citation>
    <scope>NUCLEOTIDE SEQUENCE [LARGE SCALE GENOMIC DNA]</scope>
    <source>
        <strain evidence="3 4">Kp5.2</strain>
    </source>
</reference>
<organism evidence="3 4">
    <name type="scientific">Sphingopyxis fribergensis</name>
    <dbReference type="NCBI Taxonomy" id="1515612"/>
    <lineage>
        <taxon>Bacteria</taxon>
        <taxon>Pseudomonadati</taxon>
        <taxon>Pseudomonadota</taxon>
        <taxon>Alphaproteobacteria</taxon>
        <taxon>Sphingomonadales</taxon>
        <taxon>Sphingomonadaceae</taxon>
        <taxon>Sphingopyxis</taxon>
    </lineage>
</organism>
<evidence type="ECO:0000256" key="1">
    <source>
        <dbReference type="SAM" id="MobiDB-lite"/>
    </source>
</evidence>
<gene>
    <name evidence="3" type="ORF">SKP52_13690</name>
</gene>
<dbReference type="Pfam" id="PF13007">
    <property type="entry name" value="LZ_Tnp_IS66"/>
    <property type="match status" value="1"/>
</dbReference>
<dbReference type="Proteomes" id="UP000030907">
    <property type="component" value="Chromosome"/>
</dbReference>
<sequence length="142" mass="15583">MSEGVEELPDDVEALKAMIIAERLRSARLQHLLDVLNRMHFGKRSEKIDSGQLALALEDRDVSMAEAELLVEQGEEATGIAPPRRKRAADEPAPRCRRIFRVTRSRSRRRPAAARAAAVRCTGSARIGPNDSTSSPPNIASS</sequence>
<feature type="region of interest" description="Disordered" evidence="1">
    <location>
        <begin position="73"/>
        <end position="142"/>
    </location>
</feature>
<dbReference type="HOGENOM" id="CLU_1814594_0_0_5"/>
<protein>
    <recommendedName>
        <fullName evidence="2">Transposase TnpC homeodomain domain-containing protein</fullName>
    </recommendedName>
</protein>
<accession>A0A0A7PI27</accession>
<dbReference type="KEGG" id="sphk:SKP52_13690"/>
<name>A0A0A7PI27_9SPHN</name>
<feature type="domain" description="Transposase TnpC homeodomain" evidence="2">
    <location>
        <begin position="28"/>
        <end position="87"/>
    </location>
</feature>
<dbReference type="EMBL" id="CP009122">
    <property type="protein sequence ID" value="AJA09624.1"/>
    <property type="molecule type" value="Genomic_DNA"/>
</dbReference>
<dbReference type="AlphaFoldDB" id="A0A0A7PI27"/>
<evidence type="ECO:0000259" key="2">
    <source>
        <dbReference type="Pfam" id="PF13007"/>
    </source>
</evidence>
<dbReference type="STRING" id="1515612.SKP52_13690"/>
<keyword evidence="4" id="KW-1185">Reference proteome</keyword>
<feature type="compositionally biased region" description="Basic residues" evidence="1">
    <location>
        <begin position="95"/>
        <end position="112"/>
    </location>
</feature>
<feature type="compositionally biased region" description="Polar residues" evidence="1">
    <location>
        <begin position="130"/>
        <end position="142"/>
    </location>
</feature>